<dbReference type="Proteomes" id="UP000664332">
    <property type="component" value="Unassembled WGS sequence"/>
</dbReference>
<dbReference type="RefSeq" id="WP_207118497.1">
    <property type="nucleotide sequence ID" value="NZ_JAFLEQ010000008.1"/>
</dbReference>
<protein>
    <submittedName>
        <fullName evidence="1">DUF1643 domain-containing protein</fullName>
    </submittedName>
</protein>
<gene>
    <name evidence="1" type="ORF">JZY06_03875</name>
</gene>
<evidence type="ECO:0000313" key="1">
    <source>
        <dbReference type="EMBL" id="MBN9643764.1"/>
    </source>
</evidence>
<reference evidence="1" key="1">
    <citation type="submission" date="2021-03" db="EMBL/GenBank/DDBJ databases">
        <authorList>
            <person name="Sun Q."/>
        </authorList>
    </citation>
    <scope>NUCLEOTIDE SEQUENCE</scope>
    <source>
        <strain evidence="1">CCM 8862</strain>
    </source>
</reference>
<evidence type="ECO:0000313" key="2">
    <source>
        <dbReference type="Proteomes" id="UP000664332"/>
    </source>
</evidence>
<organism evidence="1 2">
    <name type="scientific">Corynebacterium mendelii</name>
    <dbReference type="NCBI Taxonomy" id="2765362"/>
    <lineage>
        <taxon>Bacteria</taxon>
        <taxon>Bacillati</taxon>
        <taxon>Actinomycetota</taxon>
        <taxon>Actinomycetes</taxon>
        <taxon>Mycobacteriales</taxon>
        <taxon>Corynebacteriaceae</taxon>
        <taxon>Corynebacterium</taxon>
    </lineage>
</organism>
<sequence length="315" mass="34757">MLDFDTEEARKRIRKALDRTDPDGCAIFGYLPPLNVPSLSVGRGVREVRYLLSTPIELGQSESNGDHQDSPSDDLHVIVIGMNPSRAELFKGSTGGDPTAGNLREYVEERFGQLTSKSDKSAPVSAETKEMLGRIADCVPTRLSMVNLLPFISPNPEKINDIAVEMLNSSDAAPFEKSLERLFHANASFIELLLEESEHRFSKTLVILAWGTNVGGTARGWISVSARLLLDFLNERKAASFPSAMFGFFAGGDESKHPIHPRSATDWHAANFTSMTDEVPHRYPNPSLWAQSELIDALKQMYNRSTEGCNQESAS</sequence>
<accession>A0A939DYU9</accession>
<name>A0A939DYU9_9CORY</name>
<dbReference type="EMBL" id="JAFLEQ010000008">
    <property type="protein sequence ID" value="MBN9643764.1"/>
    <property type="molecule type" value="Genomic_DNA"/>
</dbReference>
<keyword evidence="2" id="KW-1185">Reference proteome</keyword>
<dbReference type="AlphaFoldDB" id="A0A939DYU9"/>
<comment type="caution">
    <text evidence="1">The sequence shown here is derived from an EMBL/GenBank/DDBJ whole genome shotgun (WGS) entry which is preliminary data.</text>
</comment>
<proteinExistence type="predicted"/>